<reference evidence="2 3" key="1">
    <citation type="submission" date="2019-11" db="EMBL/GenBank/DDBJ databases">
        <title>Whole genome sequence of Oryza granulata.</title>
        <authorList>
            <person name="Li W."/>
        </authorList>
    </citation>
    <scope>NUCLEOTIDE SEQUENCE [LARGE SCALE GENOMIC DNA]</scope>
    <source>
        <strain evidence="3">cv. Menghai</strain>
        <tissue evidence="2">Leaf</tissue>
    </source>
</reference>
<evidence type="ECO:0000313" key="2">
    <source>
        <dbReference type="EMBL" id="KAF0927354.1"/>
    </source>
</evidence>
<organism evidence="2 3">
    <name type="scientific">Oryza meyeriana var. granulata</name>
    <dbReference type="NCBI Taxonomy" id="110450"/>
    <lineage>
        <taxon>Eukaryota</taxon>
        <taxon>Viridiplantae</taxon>
        <taxon>Streptophyta</taxon>
        <taxon>Embryophyta</taxon>
        <taxon>Tracheophyta</taxon>
        <taxon>Spermatophyta</taxon>
        <taxon>Magnoliopsida</taxon>
        <taxon>Liliopsida</taxon>
        <taxon>Poales</taxon>
        <taxon>Poaceae</taxon>
        <taxon>BOP clade</taxon>
        <taxon>Oryzoideae</taxon>
        <taxon>Oryzeae</taxon>
        <taxon>Oryzinae</taxon>
        <taxon>Oryza</taxon>
        <taxon>Oryza meyeriana</taxon>
    </lineage>
</organism>
<accession>A0A6G1ERU9</accession>
<evidence type="ECO:0000313" key="3">
    <source>
        <dbReference type="Proteomes" id="UP000479710"/>
    </source>
</evidence>
<feature type="compositionally biased region" description="Basic and acidic residues" evidence="1">
    <location>
        <begin position="26"/>
        <end position="45"/>
    </location>
</feature>
<proteinExistence type="predicted"/>
<sequence length="88" mass="9346">MGPGASCLGRGEQHPPWCVTRTSVARQREDVGGNQQRRNEEEKTTPVDSGRPTDWGKDRGPATTMASDSSERSGDMAWSDGAAGLSGL</sequence>
<gene>
    <name evidence="2" type="ORF">E2562_031967</name>
</gene>
<name>A0A6G1ERU9_9ORYZ</name>
<feature type="region of interest" description="Disordered" evidence="1">
    <location>
        <begin position="1"/>
        <end position="88"/>
    </location>
</feature>
<comment type="caution">
    <text evidence="2">The sequence shown here is derived from an EMBL/GenBank/DDBJ whole genome shotgun (WGS) entry which is preliminary data.</text>
</comment>
<dbReference type="Proteomes" id="UP000479710">
    <property type="component" value="Unassembled WGS sequence"/>
</dbReference>
<evidence type="ECO:0000256" key="1">
    <source>
        <dbReference type="SAM" id="MobiDB-lite"/>
    </source>
</evidence>
<keyword evidence="3" id="KW-1185">Reference proteome</keyword>
<dbReference type="EMBL" id="SPHZ02000003">
    <property type="protein sequence ID" value="KAF0927354.1"/>
    <property type="molecule type" value="Genomic_DNA"/>
</dbReference>
<protein>
    <submittedName>
        <fullName evidence="2">Uncharacterized protein</fullName>
    </submittedName>
</protein>
<dbReference type="AlphaFoldDB" id="A0A6G1ERU9"/>